<feature type="transmembrane region" description="Helical" evidence="1">
    <location>
        <begin position="100"/>
        <end position="117"/>
    </location>
</feature>
<reference evidence="3" key="1">
    <citation type="submission" date="2016-11" db="EMBL/GenBank/DDBJ databases">
        <authorList>
            <person name="Varghese N."/>
            <person name="Submissions S."/>
        </authorList>
    </citation>
    <scope>NUCLEOTIDE SEQUENCE [LARGE SCALE GENOMIC DNA]</scope>
    <source>
        <strain evidence="3">CGMCC 1.7063</strain>
    </source>
</reference>
<feature type="transmembrane region" description="Helical" evidence="1">
    <location>
        <begin position="129"/>
        <end position="149"/>
    </location>
</feature>
<keyword evidence="1" id="KW-0472">Membrane</keyword>
<protein>
    <submittedName>
        <fullName evidence="2">Putative membrane protein</fullName>
    </submittedName>
</protein>
<name>A0A1M5CSH1_9GAMM</name>
<keyword evidence="1" id="KW-1133">Transmembrane helix</keyword>
<gene>
    <name evidence="2" type="ORF">SAMN04487965_2288</name>
</gene>
<sequence>MIFLRRYGFHIGLLTVFALTWAWAAWQPLHPDDWLLENYLVFIAVPIVLLTARAFRLSNISYALITLFMCLHVIGSHYTYAEVPFGATLQQWVGAERNMYDRLVHFCFGLLLAYPVREVLIRLAGLRGFWAYFFPVDVTFALSSIYEIIEWQAADRVSPELGLAFLGSQGDIWDAQKDMLLAGTGAIVAMLIVLLANLWLNSRAWQEIRNSLRVPGDDRILGEVRLREWLRRRAGRQAARLEERRARRTADAER</sequence>
<feature type="transmembrane region" description="Helical" evidence="1">
    <location>
        <begin position="38"/>
        <end position="55"/>
    </location>
</feature>
<evidence type="ECO:0000313" key="2">
    <source>
        <dbReference type="EMBL" id="SHF57567.1"/>
    </source>
</evidence>
<keyword evidence="3" id="KW-1185">Reference proteome</keyword>
<feature type="transmembrane region" description="Helical" evidence="1">
    <location>
        <begin position="62"/>
        <end position="80"/>
    </location>
</feature>
<dbReference type="EMBL" id="FQVA01000002">
    <property type="protein sequence ID" value="SHF57567.1"/>
    <property type="molecule type" value="Genomic_DNA"/>
</dbReference>
<accession>A0A1M5CSH1</accession>
<dbReference type="InterPro" id="IPR014509">
    <property type="entry name" value="YjdF-like"/>
</dbReference>
<organism evidence="2 3">
    <name type="scientific">Microbulbifer donghaiensis</name>
    <dbReference type="NCBI Taxonomy" id="494016"/>
    <lineage>
        <taxon>Bacteria</taxon>
        <taxon>Pseudomonadati</taxon>
        <taxon>Pseudomonadota</taxon>
        <taxon>Gammaproteobacteria</taxon>
        <taxon>Cellvibrionales</taxon>
        <taxon>Microbulbiferaceae</taxon>
        <taxon>Microbulbifer</taxon>
    </lineage>
</organism>
<feature type="transmembrane region" description="Helical" evidence="1">
    <location>
        <begin position="179"/>
        <end position="200"/>
    </location>
</feature>
<dbReference type="AlphaFoldDB" id="A0A1M5CSH1"/>
<dbReference type="Pfam" id="PF09997">
    <property type="entry name" value="DUF2238"/>
    <property type="match status" value="1"/>
</dbReference>
<evidence type="ECO:0000313" key="3">
    <source>
        <dbReference type="Proteomes" id="UP000184170"/>
    </source>
</evidence>
<dbReference type="Proteomes" id="UP000184170">
    <property type="component" value="Unassembled WGS sequence"/>
</dbReference>
<dbReference type="RefSeq" id="WP_073275224.1">
    <property type="nucleotide sequence ID" value="NZ_FQVA01000002.1"/>
</dbReference>
<keyword evidence="1" id="KW-0812">Transmembrane</keyword>
<feature type="transmembrane region" description="Helical" evidence="1">
    <location>
        <begin position="7"/>
        <end position="26"/>
    </location>
</feature>
<evidence type="ECO:0000256" key="1">
    <source>
        <dbReference type="SAM" id="Phobius"/>
    </source>
</evidence>
<dbReference type="OrthoDB" id="9786473at2"/>
<proteinExistence type="predicted"/>